<evidence type="ECO:0000259" key="3">
    <source>
        <dbReference type="Pfam" id="PF13891"/>
    </source>
</evidence>
<name>A0AAV1XIH7_LUPLU</name>
<dbReference type="PANTHER" id="PTHR13453">
    <property type="entry name" value="KAT8 REGULATORY NSL COMPLEX SUBUNIT 2"/>
    <property type="match status" value="1"/>
</dbReference>
<dbReference type="AlphaFoldDB" id="A0AAV1XIH7"/>
<protein>
    <recommendedName>
        <fullName evidence="3">KANL2-like probable zinc-finger domain-containing protein</fullName>
    </recommendedName>
</protein>
<evidence type="ECO:0000256" key="1">
    <source>
        <dbReference type="ARBA" id="ARBA00004123"/>
    </source>
</evidence>
<evidence type="ECO:0000313" key="4">
    <source>
        <dbReference type="EMBL" id="CAL0321601.1"/>
    </source>
</evidence>
<dbReference type="Pfam" id="PF13891">
    <property type="entry name" value="zf-C3HC3H_KANSL2"/>
    <property type="match status" value="1"/>
</dbReference>
<keyword evidence="5" id="KW-1185">Reference proteome</keyword>
<keyword evidence="2" id="KW-0539">Nucleus</keyword>
<comment type="subcellular location">
    <subcellularLocation>
        <location evidence="1">Nucleus</location>
    </subcellularLocation>
</comment>
<dbReference type="InterPro" id="IPR026316">
    <property type="entry name" value="NSL2"/>
</dbReference>
<evidence type="ECO:0000256" key="2">
    <source>
        <dbReference type="ARBA" id="ARBA00023242"/>
    </source>
</evidence>
<dbReference type="PANTHER" id="PTHR13453:SF7">
    <property type="entry name" value="KAT8 REGULATORY NSL COMPLEX SUBUNIT 2"/>
    <property type="match status" value="1"/>
</dbReference>
<dbReference type="InterPro" id="IPR025927">
    <property type="entry name" value="Znf_KANL2-like"/>
</dbReference>
<feature type="domain" description="KANL2-like probable zinc-finger" evidence="3">
    <location>
        <begin position="107"/>
        <end position="169"/>
    </location>
</feature>
<organism evidence="4 5">
    <name type="scientific">Lupinus luteus</name>
    <name type="common">European yellow lupine</name>
    <dbReference type="NCBI Taxonomy" id="3873"/>
    <lineage>
        <taxon>Eukaryota</taxon>
        <taxon>Viridiplantae</taxon>
        <taxon>Streptophyta</taxon>
        <taxon>Embryophyta</taxon>
        <taxon>Tracheophyta</taxon>
        <taxon>Spermatophyta</taxon>
        <taxon>Magnoliopsida</taxon>
        <taxon>eudicotyledons</taxon>
        <taxon>Gunneridae</taxon>
        <taxon>Pentapetalae</taxon>
        <taxon>rosids</taxon>
        <taxon>fabids</taxon>
        <taxon>Fabales</taxon>
        <taxon>Fabaceae</taxon>
        <taxon>Papilionoideae</taxon>
        <taxon>50 kb inversion clade</taxon>
        <taxon>genistoids sensu lato</taxon>
        <taxon>core genistoids</taxon>
        <taxon>Genisteae</taxon>
        <taxon>Lupinus</taxon>
    </lineage>
</organism>
<accession>A0AAV1XIH7</accession>
<comment type="caution">
    <text evidence="4">The sequence shown here is derived from an EMBL/GenBank/DDBJ whole genome shotgun (WGS) entry which is preliminary data.</text>
</comment>
<sequence length="229" mass="25924">MDISAANSTQPHPTAVDGADHDTALAKSLFLTREELIRRRLRRVRQLSRFYRDHYWALMEDMRSKYRDYCWNFGKSPFICNNNENGNGNGNGNDVVVDSVGDDIVRCRFSGCKSKAMALTTFCHAHILSDPKQKLYMGCRTVAKNLPTGPSFCNKPVLKSMVPSACATHYDLGTRCLVRALRKSGLGNTFPTNHKTNLKLHVITSEFVRQIQNKRKIAMRETVPKAEIE</sequence>
<dbReference type="GO" id="GO:0005634">
    <property type="term" value="C:nucleus"/>
    <property type="evidence" value="ECO:0007669"/>
    <property type="project" value="UniProtKB-SubCell"/>
</dbReference>
<proteinExistence type="predicted"/>
<reference evidence="4 5" key="1">
    <citation type="submission" date="2024-03" db="EMBL/GenBank/DDBJ databases">
        <authorList>
            <person name="Martinez-Hernandez J."/>
        </authorList>
    </citation>
    <scope>NUCLEOTIDE SEQUENCE [LARGE SCALE GENOMIC DNA]</scope>
</reference>
<evidence type="ECO:0000313" key="5">
    <source>
        <dbReference type="Proteomes" id="UP001497480"/>
    </source>
</evidence>
<dbReference type="Proteomes" id="UP001497480">
    <property type="component" value="Unassembled WGS sequence"/>
</dbReference>
<gene>
    <name evidence="4" type="ORF">LLUT_LOCUS22661</name>
</gene>
<dbReference type="GO" id="GO:0044545">
    <property type="term" value="C:NSL complex"/>
    <property type="evidence" value="ECO:0007669"/>
    <property type="project" value="TreeGrafter"/>
</dbReference>
<dbReference type="EMBL" id="CAXHTB010000015">
    <property type="protein sequence ID" value="CAL0321601.1"/>
    <property type="molecule type" value="Genomic_DNA"/>
</dbReference>